<name>A0A346LU99_SUFV1</name>
<organismHost>
    <name type="scientific">Saccharolobus shibatae</name>
    <dbReference type="NCBI Taxonomy" id="2286"/>
</organismHost>
<accession>A0A346LU99</accession>
<organism evidence="1">
    <name type="scientific">Sulfolobus filamentous virus 1</name>
    <name type="common">SFV1</name>
    <name type="synonym">Sulfolobus virus SFV-1</name>
    <dbReference type="NCBI Taxonomy" id="2304198"/>
    <lineage>
        <taxon>Viruses</taxon>
        <taxon>Adnaviria</taxon>
        <taxon>Zilligvirae</taxon>
        <taxon>Taleaviricota</taxon>
        <taxon>Tokiviricetes</taxon>
        <taxon>Ligamenvirales</taxon>
        <taxon>Lipothrixviridae</taxon>
        <taxon>Alphalipothrixvirus</taxon>
        <taxon>Alphalipothrixvirus beppuense</taxon>
    </lineage>
</organism>
<dbReference type="EMBL" id="MH447526">
    <property type="protein sequence ID" value="AXQ00142.1"/>
    <property type="molecule type" value="Genomic_DNA"/>
</dbReference>
<proteinExistence type="predicted"/>
<evidence type="ECO:0000313" key="1">
    <source>
        <dbReference type="EMBL" id="AXQ00142.1"/>
    </source>
</evidence>
<reference evidence="1" key="1">
    <citation type="journal article" date="2018" name="Nat. Commun.">
        <title>Structural conservation in a membrane-enveloped filamentous virus infecting a hyperthermophilic acidophile.</title>
        <authorList>
            <person name="Liu Y."/>
            <person name="Osinski T."/>
            <person name="Wang F."/>
            <person name="Krupovic M."/>
            <person name="Schouten S."/>
            <person name="Kasson P."/>
            <person name="Prangishvili D."/>
            <person name="Egelman E.H."/>
        </authorList>
    </citation>
    <scope>NUCLEOTIDE SEQUENCE [LARGE SCALE GENOMIC DNA]</scope>
    <source>
        <strain evidence="1">S48</strain>
    </source>
</reference>
<dbReference type="Proteomes" id="UP000263690">
    <property type="component" value="Segment"/>
</dbReference>
<evidence type="ECO:0000313" key="2">
    <source>
        <dbReference type="Proteomes" id="UP000263690"/>
    </source>
</evidence>
<protein>
    <submittedName>
        <fullName evidence="1">Uncharacterized protein</fullName>
    </submittedName>
</protein>
<gene>
    <name evidence="1" type="ORF">SFV1gp60</name>
</gene>
<sequence length="138" mass="16422">MEQLEMFLNHLDLYDYVLEHVNYEDGRVQIVVDLKKANFKVLYVTDGVENYFEQLIIADKDEPMPYALFYADSNSNDFIYFVNSLFDDSLIIIMSRMVLGRIVLYNSRFLRSRYKLEFLPDREQLVINICFDGTCNTR</sequence>
<keyword evidence="2" id="KW-1185">Reference proteome</keyword>